<comment type="caution">
    <text evidence="2">The sequence shown here is derived from an EMBL/GenBank/DDBJ whole genome shotgun (WGS) entry which is preliminary data.</text>
</comment>
<reference evidence="2 3" key="1">
    <citation type="submission" date="2023-01" db="EMBL/GenBank/DDBJ databases">
        <title>Novel diversity within Roseofilum (Cyanobacteria; Desertifilaceae) from marine benthic mats with descriptions of four novel species.</title>
        <authorList>
            <person name="Wang Y."/>
            <person name="Berthold D.E."/>
            <person name="Hu J."/>
            <person name="Lefler F.W."/>
            <person name="Laughinghouse H.D. IV."/>
        </authorList>
    </citation>
    <scope>NUCLEOTIDE SEQUENCE [LARGE SCALE GENOMIC DNA]</scope>
    <source>
        <strain evidence="2 3">BLCC-M143</strain>
    </source>
</reference>
<name>A0ABT7C2J4_9CYAN</name>
<evidence type="ECO:0000313" key="3">
    <source>
        <dbReference type="Proteomes" id="UP001232992"/>
    </source>
</evidence>
<keyword evidence="3" id="KW-1185">Reference proteome</keyword>
<dbReference type="Proteomes" id="UP001232992">
    <property type="component" value="Unassembled WGS sequence"/>
</dbReference>
<dbReference type="Gene3D" id="2.120.10.30">
    <property type="entry name" value="TolB, C-terminal domain"/>
    <property type="match status" value="1"/>
</dbReference>
<accession>A0ABT7C2J4</accession>
<dbReference type="RefSeq" id="WP_283760310.1">
    <property type="nucleotide sequence ID" value="NZ_JAQOSQ010000044.1"/>
</dbReference>
<organism evidence="2 3">
    <name type="scientific">Roseofilum casamattae BLCC-M143</name>
    <dbReference type="NCBI Taxonomy" id="3022442"/>
    <lineage>
        <taxon>Bacteria</taxon>
        <taxon>Bacillati</taxon>
        <taxon>Cyanobacteriota</taxon>
        <taxon>Cyanophyceae</taxon>
        <taxon>Desertifilales</taxon>
        <taxon>Desertifilaceae</taxon>
        <taxon>Roseofilum</taxon>
        <taxon>Roseofilum casamattae</taxon>
    </lineage>
</organism>
<dbReference type="Pfam" id="PF07676">
    <property type="entry name" value="PD40"/>
    <property type="match status" value="2"/>
</dbReference>
<dbReference type="PROSITE" id="PS51257">
    <property type="entry name" value="PROKAR_LIPOPROTEIN"/>
    <property type="match status" value="1"/>
</dbReference>
<dbReference type="InterPro" id="IPR011659">
    <property type="entry name" value="WD40"/>
</dbReference>
<dbReference type="PANTHER" id="PTHR36842">
    <property type="entry name" value="PROTEIN TOLB HOMOLOG"/>
    <property type="match status" value="1"/>
</dbReference>
<dbReference type="InterPro" id="IPR011042">
    <property type="entry name" value="6-blade_b-propeller_TolB-like"/>
</dbReference>
<comment type="similarity">
    <text evidence="1">Belongs to the TolB family.</text>
</comment>
<evidence type="ECO:0000256" key="1">
    <source>
        <dbReference type="ARBA" id="ARBA00009820"/>
    </source>
</evidence>
<proteinExistence type="inferred from homology"/>
<dbReference type="EMBL" id="JAQOSQ010000044">
    <property type="protein sequence ID" value="MDJ1185669.1"/>
    <property type="molecule type" value="Genomic_DNA"/>
</dbReference>
<dbReference type="SUPFAM" id="SSF82171">
    <property type="entry name" value="DPP6 N-terminal domain-like"/>
    <property type="match status" value="1"/>
</dbReference>
<evidence type="ECO:0000313" key="2">
    <source>
        <dbReference type="EMBL" id="MDJ1185669.1"/>
    </source>
</evidence>
<dbReference type="PANTHER" id="PTHR36842:SF2">
    <property type="entry name" value="SLR0505 PROTEIN"/>
    <property type="match status" value="1"/>
</dbReference>
<sequence>MAGWRDRSSQLKTLLGSLALLGIVLGGCQPTSTPIGPEVMNSRYRDEQPSLSGSGEYVAFVSNRDRRQQIFLYHLTRRQFVQLPRLHQPNAIVESPSISYNARYLVYLSSIRGKPEIVLYDRVTRRQEALTLAYPGWVRNPSLSPDGRYVVFETDRRGQWDVEIIDRGPNVELDMPDGKAIAK</sequence>
<gene>
    <name evidence="2" type="ORF">PMH09_21020</name>
</gene>
<protein>
    <submittedName>
        <fullName evidence="2">Biopolymer transporter Tol</fullName>
    </submittedName>
</protein>